<name>A0A2U3L8R0_9FIRM</name>
<dbReference type="PROSITE" id="PS00893">
    <property type="entry name" value="NUDIX_BOX"/>
    <property type="match status" value="1"/>
</dbReference>
<dbReference type="PROSITE" id="PS51462">
    <property type="entry name" value="NUDIX"/>
    <property type="match status" value="1"/>
</dbReference>
<dbReference type="Pfam" id="PF00293">
    <property type="entry name" value="NUDIX"/>
    <property type="match status" value="1"/>
</dbReference>
<keyword evidence="2 4" id="KW-0378">Hydrolase</keyword>
<protein>
    <submittedName>
        <fullName evidence="4">ADP-ribose pyrophosphatase</fullName>
        <ecNumber evidence="4">3.6.1.13</ecNumber>
    </submittedName>
</protein>
<dbReference type="PANTHER" id="PTHR11839">
    <property type="entry name" value="UDP/ADP-SUGAR PYROPHOSPHATASE"/>
    <property type="match status" value="1"/>
</dbReference>
<dbReference type="AlphaFoldDB" id="A0A2U3L8R0"/>
<comment type="cofactor">
    <cofactor evidence="1">
        <name>Mg(2+)</name>
        <dbReference type="ChEBI" id="CHEBI:18420"/>
    </cofactor>
</comment>
<sequence length="190" mass="21536">MQTVWSRKEGNTLEGSNRKEERINGEVLFKGRILCLERDVVRLPNGLESSREVVRHSGAVGIVALQDQQVLLVRQYRYAIAQETLEIPAGKLDLNETPEACAQRELREETGYRGTLEPISTFYTTPGFTDEVIHLFLARDLVWDPLDPDDDEFIGVEKVPWDEAVLQAQRSEFNDAKTLLGILLVKELLG</sequence>
<evidence type="ECO:0000259" key="3">
    <source>
        <dbReference type="PROSITE" id="PS51462"/>
    </source>
</evidence>
<dbReference type="PANTHER" id="PTHR11839:SF18">
    <property type="entry name" value="NUDIX HYDROLASE DOMAIN-CONTAINING PROTEIN"/>
    <property type="match status" value="1"/>
</dbReference>
<evidence type="ECO:0000313" key="4">
    <source>
        <dbReference type="EMBL" id="SPF48301.1"/>
    </source>
</evidence>
<dbReference type="SUPFAM" id="SSF55811">
    <property type="entry name" value="Nudix"/>
    <property type="match status" value="1"/>
</dbReference>
<reference evidence="5" key="1">
    <citation type="submission" date="2018-02" db="EMBL/GenBank/DDBJ databases">
        <authorList>
            <person name="Hausmann B."/>
        </authorList>
    </citation>
    <scope>NUCLEOTIDE SEQUENCE [LARGE SCALE GENOMIC DNA]</scope>
    <source>
        <strain evidence="5">Peat soil MAG SbF1</strain>
    </source>
</reference>
<gene>
    <name evidence="4" type="primary">nudF</name>
    <name evidence="4" type="ORF">SBF1_4050002</name>
</gene>
<dbReference type="EC" id="3.6.1.13" evidence="4"/>
<organism evidence="4 5">
    <name type="scientific">Candidatus Desulfosporosinus infrequens</name>
    <dbReference type="NCBI Taxonomy" id="2043169"/>
    <lineage>
        <taxon>Bacteria</taxon>
        <taxon>Bacillati</taxon>
        <taxon>Bacillota</taxon>
        <taxon>Clostridia</taxon>
        <taxon>Eubacteriales</taxon>
        <taxon>Desulfitobacteriaceae</taxon>
        <taxon>Desulfosporosinus</taxon>
    </lineage>
</organism>
<evidence type="ECO:0000256" key="1">
    <source>
        <dbReference type="ARBA" id="ARBA00001946"/>
    </source>
</evidence>
<dbReference type="GO" id="GO:0006753">
    <property type="term" value="P:nucleoside phosphate metabolic process"/>
    <property type="evidence" value="ECO:0007669"/>
    <property type="project" value="TreeGrafter"/>
</dbReference>
<dbReference type="InterPro" id="IPR020084">
    <property type="entry name" value="NUDIX_hydrolase_CS"/>
</dbReference>
<dbReference type="CDD" id="cd03424">
    <property type="entry name" value="NUDIX_ADPRase_Nudt5_UGPPase_Nudt14"/>
    <property type="match status" value="1"/>
</dbReference>
<dbReference type="GO" id="GO:0019693">
    <property type="term" value="P:ribose phosphate metabolic process"/>
    <property type="evidence" value="ECO:0007669"/>
    <property type="project" value="TreeGrafter"/>
</dbReference>
<dbReference type="GO" id="GO:0005829">
    <property type="term" value="C:cytosol"/>
    <property type="evidence" value="ECO:0007669"/>
    <property type="project" value="TreeGrafter"/>
</dbReference>
<accession>A0A2U3L8R0</accession>
<feature type="domain" description="Nudix hydrolase" evidence="3">
    <location>
        <begin position="54"/>
        <end position="183"/>
    </location>
</feature>
<dbReference type="GO" id="GO:0047631">
    <property type="term" value="F:ADP-ribose diphosphatase activity"/>
    <property type="evidence" value="ECO:0007669"/>
    <property type="project" value="UniProtKB-EC"/>
</dbReference>
<dbReference type="Proteomes" id="UP000238916">
    <property type="component" value="Unassembled WGS sequence"/>
</dbReference>
<evidence type="ECO:0000256" key="2">
    <source>
        <dbReference type="ARBA" id="ARBA00022801"/>
    </source>
</evidence>
<evidence type="ECO:0000313" key="5">
    <source>
        <dbReference type="Proteomes" id="UP000238916"/>
    </source>
</evidence>
<dbReference type="FunFam" id="3.90.79.10:FF:000024">
    <property type="entry name" value="ADP-ribose pyrophosphatase"/>
    <property type="match status" value="1"/>
</dbReference>
<dbReference type="InterPro" id="IPR015797">
    <property type="entry name" value="NUDIX_hydrolase-like_dom_sf"/>
</dbReference>
<dbReference type="InterPro" id="IPR000086">
    <property type="entry name" value="NUDIX_hydrolase_dom"/>
</dbReference>
<dbReference type="EMBL" id="OMOF01000341">
    <property type="protein sequence ID" value="SPF48301.1"/>
    <property type="molecule type" value="Genomic_DNA"/>
</dbReference>
<proteinExistence type="predicted"/>
<dbReference type="Gene3D" id="3.90.79.10">
    <property type="entry name" value="Nucleoside Triphosphate Pyrophosphohydrolase"/>
    <property type="match status" value="1"/>
</dbReference>
<dbReference type="OrthoDB" id="9806150at2"/>